<evidence type="ECO:0000313" key="2">
    <source>
        <dbReference type="EMBL" id="MPC55392.1"/>
    </source>
</evidence>
<reference evidence="2 3" key="1">
    <citation type="submission" date="2019-05" db="EMBL/GenBank/DDBJ databases">
        <title>Another draft genome of Portunus trituberculatus and its Hox gene families provides insights of decapod evolution.</title>
        <authorList>
            <person name="Jeong J.-H."/>
            <person name="Song I."/>
            <person name="Kim S."/>
            <person name="Choi T."/>
            <person name="Kim D."/>
            <person name="Ryu S."/>
            <person name="Kim W."/>
        </authorList>
    </citation>
    <scope>NUCLEOTIDE SEQUENCE [LARGE SCALE GENOMIC DNA]</scope>
    <source>
        <tissue evidence="2">Muscle</tissue>
    </source>
</reference>
<dbReference type="Proteomes" id="UP000324222">
    <property type="component" value="Unassembled WGS sequence"/>
</dbReference>
<feature type="coiled-coil region" evidence="1">
    <location>
        <begin position="22"/>
        <end position="50"/>
    </location>
</feature>
<accession>A0A5B7G948</accession>
<gene>
    <name evidence="2" type="ORF">E2C01_049327</name>
</gene>
<name>A0A5B7G948_PORTR</name>
<keyword evidence="1" id="KW-0175">Coiled coil</keyword>
<organism evidence="2 3">
    <name type="scientific">Portunus trituberculatus</name>
    <name type="common">Swimming crab</name>
    <name type="synonym">Neptunus trituberculatus</name>
    <dbReference type="NCBI Taxonomy" id="210409"/>
    <lineage>
        <taxon>Eukaryota</taxon>
        <taxon>Metazoa</taxon>
        <taxon>Ecdysozoa</taxon>
        <taxon>Arthropoda</taxon>
        <taxon>Crustacea</taxon>
        <taxon>Multicrustacea</taxon>
        <taxon>Malacostraca</taxon>
        <taxon>Eumalacostraca</taxon>
        <taxon>Eucarida</taxon>
        <taxon>Decapoda</taxon>
        <taxon>Pleocyemata</taxon>
        <taxon>Brachyura</taxon>
        <taxon>Eubrachyura</taxon>
        <taxon>Portunoidea</taxon>
        <taxon>Portunidae</taxon>
        <taxon>Portuninae</taxon>
        <taxon>Portunus</taxon>
    </lineage>
</organism>
<sequence length="117" mass="13989">MQSPWVTLNPRSTELLEDRAREREFEKQKLDAERDLREFQERQAKREDENGEKRRCHGKEMLRFKLFQPQQCISSHLAAQLPTHRLHMSKYEAGQVIKALIERLAMVGRSSQDYRVH</sequence>
<protein>
    <submittedName>
        <fullName evidence="2">Uncharacterized protein</fullName>
    </submittedName>
</protein>
<dbReference type="EMBL" id="VSRR010013129">
    <property type="protein sequence ID" value="MPC55392.1"/>
    <property type="molecule type" value="Genomic_DNA"/>
</dbReference>
<comment type="caution">
    <text evidence="2">The sequence shown here is derived from an EMBL/GenBank/DDBJ whole genome shotgun (WGS) entry which is preliminary data.</text>
</comment>
<evidence type="ECO:0000256" key="1">
    <source>
        <dbReference type="SAM" id="Coils"/>
    </source>
</evidence>
<evidence type="ECO:0000313" key="3">
    <source>
        <dbReference type="Proteomes" id="UP000324222"/>
    </source>
</evidence>
<dbReference type="AlphaFoldDB" id="A0A5B7G948"/>
<keyword evidence="3" id="KW-1185">Reference proteome</keyword>
<proteinExistence type="predicted"/>